<evidence type="ECO:0000256" key="9">
    <source>
        <dbReference type="ARBA" id="ARBA00022692"/>
    </source>
</evidence>
<keyword evidence="7" id="KW-0997">Cell inner membrane</keyword>
<dbReference type="SUPFAM" id="SSF52540">
    <property type="entry name" value="P-loop containing nucleoside triphosphate hydrolases"/>
    <property type="match status" value="1"/>
</dbReference>
<keyword evidence="12" id="KW-0067">ATP-binding</keyword>
<evidence type="ECO:0000256" key="16">
    <source>
        <dbReference type="ARBA" id="ARBA00051245"/>
    </source>
</evidence>
<keyword evidence="13 17" id="KW-1133">Transmembrane helix</keyword>
<evidence type="ECO:0000256" key="17">
    <source>
        <dbReference type="SAM" id="Phobius"/>
    </source>
</evidence>
<dbReference type="EMBL" id="JAAGWZ010000001">
    <property type="protein sequence ID" value="NEM89971.1"/>
    <property type="molecule type" value="Genomic_DNA"/>
</dbReference>
<evidence type="ECO:0000313" key="20">
    <source>
        <dbReference type="EMBL" id="NEM89971.1"/>
    </source>
</evidence>
<dbReference type="AlphaFoldDB" id="A0A7C9PLE7"/>
<evidence type="ECO:0000256" key="8">
    <source>
        <dbReference type="ARBA" id="ARBA00022679"/>
    </source>
</evidence>
<comment type="caution">
    <text evidence="20">The sequence shown here is derived from an EMBL/GenBank/DDBJ whole genome shotgun (WGS) entry which is preliminary data.</text>
</comment>
<dbReference type="Proteomes" id="UP000479756">
    <property type="component" value="Unassembled WGS sequence"/>
</dbReference>
<evidence type="ECO:0000313" key="21">
    <source>
        <dbReference type="Proteomes" id="UP000479756"/>
    </source>
</evidence>
<name>A0A7C9PLE7_9MICO</name>
<comment type="similarity">
    <text evidence="3">Belongs to the CpsD/CapB family.</text>
</comment>
<reference evidence="20 21" key="1">
    <citation type="journal article" date="2014" name="Int. J. Syst. Evol. Microbiol.">
        <title>Description of Galbitalea soli gen. nov., sp. nov., and Frondihabitans sucicola sp. nov.</title>
        <authorList>
            <person name="Kim S.J."/>
            <person name="Lim J.M."/>
            <person name="Ahn J.H."/>
            <person name="Weon H.Y."/>
            <person name="Hamada M."/>
            <person name="Suzuki K."/>
            <person name="Ahn T.Y."/>
            <person name="Kwon S.W."/>
        </authorList>
    </citation>
    <scope>NUCLEOTIDE SEQUENCE [LARGE SCALE GENOMIC DNA]</scope>
    <source>
        <strain evidence="20 21">NBRC 108727</strain>
    </source>
</reference>
<keyword evidence="14 17" id="KW-0472">Membrane</keyword>
<comment type="similarity">
    <text evidence="4">Belongs to the etk/wzc family.</text>
</comment>
<comment type="catalytic activity">
    <reaction evidence="16">
        <text>L-tyrosyl-[protein] + ATP = O-phospho-L-tyrosyl-[protein] + ADP + H(+)</text>
        <dbReference type="Rhea" id="RHEA:10596"/>
        <dbReference type="Rhea" id="RHEA-COMP:10136"/>
        <dbReference type="Rhea" id="RHEA-COMP:20101"/>
        <dbReference type="ChEBI" id="CHEBI:15378"/>
        <dbReference type="ChEBI" id="CHEBI:30616"/>
        <dbReference type="ChEBI" id="CHEBI:46858"/>
        <dbReference type="ChEBI" id="CHEBI:61978"/>
        <dbReference type="ChEBI" id="CHEBI:456216"/>
        <dbReference type="EC" id="2.7.10.2"/>
    </reaction>
</comment>
<keyword evidence="11 20" id="KW-0418">Kinase</keyword>
<dbReference type="InterPro" id="IPR003856">
    <property type="entry name" value="LPS_length_determ_N"/>
</dbReference>
<dbReference type="EC" id="2.7.10.2" evidence="5"/>
<dbReference type="Pfam" id="PF13614">
    <property type="entry name" value="AAA_31"/>
    <property type="match status" value="1"/>
</dbReference>
<evidence type="ECO:0000256" key="13">
    <source>
        <dbReference type="ARBA" id="ARBA00022989"/>
    </source>
</evidence>
<gene>
    <name evidence="20" type="ORF">G3T37_01215</name>
</gene>
<evidence type="ECO:0000256" key="3">
    <source>
        <dbReference type="ARBA" id="ARBA00007316"/>
    </source>
</evidence>
<evidence type="ECO:0000256" key="2">
    <source>
        <dbReference type="ARBA" id="ARBA00006683"/>
    </source>
</evidence>
<keyword evidence="9 17" id="KW-0812">Transmembrane</keyword>
<protein>
    <recommendedName>
        <fullName evidence="5">non-specific protein-tyrosine kinase</fullName>
        <ecNumber evidence="5">2.7.10.2</ecNumber>
    </recommendedName>
</protein>
<evidence type="ECO:0000259" key="19">
    <source>
        <dbReference type="Pfam" id="PF13614"/>
    </source>
</evidence>
<evidence type="ECO:0000256" key="4">
    <source>
        <dbReference type="ARBA" id="ARBA00008883"/>
    </source>
</evidence>
<dbReference type="NCBIfam" id="TIGR01007">
    <property type="entry name" value="eps_fam"/>
    <property type="match status" value="1"/>
</dbReference>
<comment type="subcellular location">
    <subcellularLocation>
        <location evidence="1">Cell inner membrane</location>
        <topology evidence="1">Multi-pass membrane protein</topology>
    </subcellularLocation>
</comment>
<dbReference type="InterPro" id="IPR027417">
    <property type="entry name" value="P-loop_NTPase"/>
</dbReference>
<feature type="transmembrane region" description="Helical" evidence="17">
    <location>
        <begin position="174"/>
        <end position="194"/>
    </location>
</feature>
<dbReference type="CDD" id="cd05387">
    <property type="entry name" value="BY-kinase"/>
    <property type="match status" value="1"/>
</dbReference>
<dbReference type="InterPro" id="IPR005702">
    <property type="entry name" value="Wzc-like_C"/>
</dbReference>
<dbReference type="PANTHER" id="PTHR32309:SF13">
    <property type="entry name" value="FERRIC ENTEROBACTIN TRANSPORT PROTEIN FEPE"/>
    <property type="match status" value="1"/>
</dbReference>
<evidence type="ECO:0000256" key="10">
    <source>
        <dbReference type="ARBA" id="ARBA00022741"/>
    </source>
</evidence>
<dbReference type="GO" id="GO:0005524">
    <property type="term" value="F:ATP binding"/>
    <property type="evidence" value="ECO:0007669"/>
    <property type="project" value="UniProtKB-KW"/>
</dbReference>
<dbReference type="InterPro" id="IPR050445">
    <property type="entry name" value="Bact_polysacc_biosynth/exp"/>
</dbReference>
<evidence type="ECO:0000256" key="6">
    <source>
        <dbReference type="ARBA" id="ARBA00022475"/>
    </source>
</evidence>
<evidence type="ECO:0000256" key="14">
    <source>
        <dbReference type="ARBA" id="ARBA00023136"/>
    </source>
</evidence>
<evidence type="ECO:0000256" key="7">
    <source>
        <dbReference type="ARBA" id="ARBA00022519"/>
    </source>
</evidence>
<dbReference type="GO" id="GO:0005886">
    <property type="term" value="C:plasma membrane"/>
    <property type="evidence" value="ECO:0007669"/>
    <property type="project" value="UniProtKB-SubCell"/>
</dbReference>
<evidence type="ECO:0000256" key="12">
    <source>
        <dbReference type="ARBA" id="ARBA00022840"/>
    </source>
</evidence>
<evidence type="ECO:0000256" key="5">
    <source>
        <dbReference type="ARBA" id="ARBA00011903"/>
    </source>
</evidence>
<feature type="domain" description="AAA" evidence="19">
    <location>
        <begin position="275"/>
        <end position="406"/>
    </location>
</feature>
<evidence type="ECO:0000256" key="11">
    <source>
        <dbReference type="ARBA" id="ARBA00022777"/>
    </source>
</evidence>
<proteinExistence type="inferred from homology"/>
<keyword evidence="15" id="KW-0829">Tyrosine-protein kinase</keyword>
<keyword evidence="6" id="KW-1003">Cell membrane</keyword>
<keyword evidence="21" id="KW-1185">Reference proteome</keyword>
<dbReference type="PANTHER" id="PTHR32309">
    <property type="entry name" value="TYROSINE-PROTEIN KINASE"/>
    <property type="match status" value="1"/>
</dbReference>
<dbReference type="Gene3D" id="3.40.50.300">
    <property type="entry name" value="P-loop containing nucleotide triphosphate hydrolases"/>
    <property type="match status" value="1"/>
</dbReference>
<dbReference type="GO" id="GO:0004715">
    <property type="term" value="F:non-membrane spanning protein tyrosine kinase activity"/>
    <property type="evidence" value="ECO:0007669"/>
    <property type="project" value="UniProtKB-EC"/>
</dbReference>
<evidence type="ECO:0000259" key="18">
    <source>
        <dbReference type="Pfam" id="PF02706"/>
    </source>
</evidence>
<sequence length="474" mass="50237">MTARGALSVLRKYWVLIVVLTVLGGGAGFVYSLTLPALYRSTSSVFVSSQRGDTTSELVQGSTFTQNLVQSYAQLATLPAVLTPVVDSLGLNEDARTLAKSVTVDVPLNTVFVDVTVSDTSPKQAAVIADAITASLTTQAEKLSPPTATGQPSVTMTAVAPAQVPIAPYAPSKVFNTLTGLVAGFALAVLFAFLREFLDTRFRTEEQLASVADVPVLGAISRHAANRVGNNIVMRSDPHSLPAEDFRRLRTNLEFSNVDAAARVLLVTSALPAEGKTTTTVNLALAMAEGEKRVLLIDADLRRPSVAGVTQLEGSIGLTSVLLGTVDVEDAIQPWAGGRIDVLPGGIIPPNPNQLLSSAAMEKVLTSLLPRYDYIVFDSAPLLPFTDSLSLSKITDGVIVVARAKKTRRESFVRAIASLEVVNAKLFGFVLNGVPPVETSSYYGYKPATVEAIAEQTGLNPDEVLELDEELASK</sequence>
<dbReference type="InterPro" id="IPR025669">
    <property type="entry name" value="AAA_dom"/>
</dbReference>
<accession>A0A7C9PLE7</accession>
<feature type="domain" description="Polysaccharide chain length determinant N-terminal" evidence="18">
    <location>
        <begin position="7"/>
        <end position="88"/>
    </location>
</feature>
<keyword evidence="10" id="KW-0547">Nucleotide-binding</keyword>
<evidence type="ECO:0000256" key="15">
    <source>
        <dbReference type="ARBA" id="ARBA00023137"/>
    </source>
</evidence>
<keyword evidence="8 20" id="KW-0808">Transferase</keyword>
<evidence type="ECO:0000256" key="1">
    <source>
        <dbReference type="ARBA" id="ARBA00004429"/>
    </source>
</evidence>
<comment type="similarity">
    <text evidence="2">Belongs to the CpsC/CapA family.</text>
</comment>
<dbReference type="RefSeq" id="WP_163471658.1">
    <property type="nucleotide sequence ID" value="NZ_JAAGWZ010000001.1"/>
</dbReference>
<dbReference type="Pfam" id="PF02706">
    <property type="entry name" value="Wzz"/>
    <property type="match status" value="1"/>
</dbReference>
<organism evidence="20 21">
    <name type="scientific">Galbitalea soli</name>
    <dbReference type="NCBI Taxonomy" id="1268042"/>
    <lineage>
        <taxon>Bacteria</taxon>
        <taxon>Bacillati</taxon>
        <taxon>Actinomycetota</taxon>
        <taxon>Actinomycetes</taxon>
        <taxon>Micrococcales</taxon>
        <taxon>Microbacteriaceae</taxon>
        <taxon>Galbitalea</taxon>
    </lineage>
</organism>
<feature type="transmembrane region" description="Helical" evidence="17">
    <location>
        <begin position="12"/>
        <end position="33"/>
    </location>
</feature>